<evidence type="ECO:0000313" key="2">
    <source>
        <dbReference type="Proteomes" id="UP000198873"/>
    </source>
</evidence>
<dbReference type="STRING" id="1176198.SAMN05444716_10317"/>
<name>A0A1I6RDX1_9ACTN</name>
<accession>A0A1I6RDX1</accession>
<reference evidence="2" key="1">
    <citation type="submission" date="2016-10" db="EMBL/GenBank/DDBJ databases">
        <authorList>
            <person name="Varghese N."/>
            <person name="Submissions S."/>
        </authorList>
    </citation>
    <scope>NUCLEOTIDE SEQUENCE [LARGE SCALE GENOMIC DNA]</scope>
    <source>
        <strain evidence="2">CGMCC 4.7047</strain>
    </source>
</reference>
<organism evidence="1 2">
    <name type="scientific">Streptomyces harbinensis</name>
    <dbReference type="NCBI Taxonomy" id="1176198"/>
    <lineage>
        <taxon>Bacteria</taxon>
        <taxon>Bacillati</taxon>
        <taxon>Actinomycetota</taxon>
        <taxon>Actinomycetes</taxon>
        <taxon>Kitasatosporales</taxon>
        <taxon>Streptomycetaceae</taxon>
        <taxon>Streptomyces</taxon>
    </lineage>
</organism>
<dbReference type="InterPro" id="IPR046276">
    <property type="entry name" value="DUF6309"/>
</dbReference>
<dbReference type="Pfam" id="PF19828">
    <property type="entry name" value="DUF6309"/>
    <property type="match status" value="1"/>
</dbReference>
<dbReference type="Proteomes" id="UP000198873">
    <property type="component" value="Unassembled WGS sequence"/>
</dbReference>
<dbReference type="EMBL" id="FPAB01000003">
    <property type="protein sequence ID" value="SFS62941.1"/>
    <property type="molecule type" value="Genomic_DNA"/>
</dbReference>
<sequence length="177" mass="19569">MRVLERVTFDRVRAHFDREHPYDPADDGNTNDEAAGHLRSAQRTLGGRWHRVLLHGPEVLEVVLPWHLGEYGTVELIPPTGLTLERAAARLAALGDSYGETNPVCAAKLAHHRRSTAPAQPLFLSTRAVPGEDYAALTVRQGLIHLDGLHRMLAWRHSGRLAPGRWVEAYVAGLDGD</sequence>
<dbReference type="AlphaFoldDB" id="A0A1I6RDX1"/>
<evidence type="ECO:0000313" key="1">
    <source>
        <dbReference type="EMBL" id="SFS62941.1"/>
    </source>
</evidence>
<keyword evidence="2" id="KW-1185">Reference proteome</keyword>
<protein>
    <submittedName>
        <fullName evidence="1">Uncharacterized protein</fullName>
    </submittedName>
</protein>
<gene>
    <name evidence="1" type="ORF">SAMN05444716_10317</name>
</gene>
<proteinExistence type="predicted"/>
<dbReference type="RefSeq" id="WP_093842600.1">
    <property type="nucleotide sequence ID" value="NZ_FPAB01000003.1"/>
</dbReference>